<comment type="caution">
    <text evidence="3">The sequence shown here is derived from an EMBL/GenBank/DDBJ whole genome shotgun (WGS) entry which is preliminary data.</text>
</comment>
<accession>A0ABN3DNQ1</accession>
<organism evidence="3 4">
    <name type="scientific">Streptomyces indiaensis</name>
    <dbReference type="NCBI Taxonomy" id="284033"/>
    <lineage>
        <taxon>Bacteria</taxon>
        <taxon>Bacillati</taxon>
        <taxon>Actinomycetota</taxon>
        <taxon>Actinomycetes</taxon>
        <taxon>Kitasatosporales</taxon>
        <taxon>Streptomycetaceae</taxon>
        <taxon>Streptomyces</taxon>
    </lineage>
</organism>
<dbReference type="NCBIfam" id="NF033748">
    <property type="entry name" value="class_F_sortase"/>
    <property type="match status" value="1"/>
</dbReference>
<evidence type="ECO:0000256" key="1">
    <source>
        <dbReference type="ARBA" id="ARBA00022801"/>
    </source>
</evidence>
<evidence type="ECO:0000313" key="4">
    <source>
        <dbReference type="Proteomes" id="UP001501474"/>
    </source>
</evidence>
<evidence type="ECO:0000256" key="2">
    <source>
        <dbReference type="SAM" id="MobiDB-lite"/>
    </source>
</evidence>
<dbReference type="Proteomes" id="UP001501474">
    <property type="component" value="Unassembled WGS sequence"/>
</dbReference>
<name>A0ABN3DNQ1_9ACTN</name>
<protein>
    <recommendedName>
        <fullName evidence="5">Sortase family protein</fullName>
    </recommendedName>
</protein>
<dbReference type="Gene3D" id="2.40.260.10">
    <property type="entry name" value="Sortase"/>
    <property type="match status" value="1"/>
</dbReference>
<dbReference type="Pfam" id="PF04203">
    <property type="entry name" value="Sortase"/>
    <property type="match status" value="1"/>
</dbReference>
<gene>
    <name evidence="3" type="ORF">GCM10010104_35180</name>
</gene>
<feature type="region of interest" description="Disordered" evidence="2">
    <location>
        <begin position="36"/>
        <end position="77"/>
    </location>
</feature>
<dbReference type="SUPFAM" id="SSF63817">
    <property type="entry name" value="Sortase"/>
    <property type="match status" value="1"/>
</dbReference>
<dbReference type="EMBL" id="BAAART010000072">
    <property type="protein sequence ID" value="GAA2237243.1"/>
    <property type="molecule type" value="Genomic_DNA"/>
</dbReference>
<evidence type="ECO:0008006" key="5">
    <source>
        <dbReference type="Google" id="ProtNLM"/>
    </source>
</evidence>
<dbReference type="InterPro" id="IPR042001">
    <property type="entry name" value="Sortase_F"/>
</dbReference>
<proteinExistence type="predicted"/>
<feature type="compositionally biased region" description="Low complexity" evidence="2">
    <location>
        <begin position="45"/>
        <end position="70"/>
    </location>
</feature>
<dbReference type="InterPro" id="IPR023365">
    <property type="entry name" value="Sortase_dom-sf"/>
</dbReference>
<keyword evidence="4" id="KW-1185">Reference proteome</keyword>
<reference evidence="3 4" key="1">
    <citation type="journal article" date="2019" name="Int. J. Syst. Evol. Microbiol.">
        <title>The Global Catalogue of Microorganisms (GCM) 10K type strain sequencing project: providing services to taxonomists for standard genome sequencing and annotation.</title>
        <authorList>
            <consortium name="The Broad Institute Genomics Platform"/>
            <consortium name="The Broad Institute Genome Sequencing Center for Infectious Disease"/>
            <person name="Wu L."/>
            <person name="Ma J."/>
        </authorList>
    </citation>
    <scope>NUCLEOTIDE SEQUENCE [LARGE SCALE GENOMIC DNA]</scope>
    <source>
        <strain evidence="3 4">JCM 3053</strain>
    </source>
</reference>
<dbReference type="CDD" id="cd05829">
    <property type="entry name" value="Sortase_F"/>
    <property type="match status" value="1"/>
</dbReference>
<keyword evidence="1" id="KW-0378">Hydrolase</keyword>
<evidence type="ECO:0000313" key="3">
    <source>
        <dbReference type="EMBL" id="GAA2237243.1"/>
    </source>
</evidence>
<dbReference type="InterPro" id="IPR005754">
    <property type="entry name" value="Sortase"/>
</dbReference>
<sequence length="226" mass="23334">MTSRHDDSASPPPCIPSVRLLIWTLVAGTVLMTGALHDGQPPQPSAGQAFSAPAAPAAPAAGRTAAADSAVQPLPPSEPLRIRIPAIEVDAPLTRLSLDPAGALRPPPADEPDLAGWYGGGTTPGSVGTAITAGHVDLRTGRPGVFYGLGALAKGNTIEIDREDRRTAVFTVDAVEVYAKDSFPSEKVYGDSERAELRVITCGGGYAEHTGYQGNVVVYATLTAVE</sequence>
<dbReference type="RefSeq" id="WP_234847057.1">
    <property type="nucleotide sequence ID" value="NZ_BAAART010000072.1"/>
</dbReference>